<keyword evidence="4 7" id="KW-0808">Transferase</keyword>
<evidence type="ECO:0000313" key="9">
    <source>
        <dbReference type="Proteomes" id="UP000487649"/>
    </source>
</evidence>
<evidence type="ECO:0000256" key="5">
    <source>
        <dbReference type="ARBA" id="ARBA00022695"/>
    </source>
</evidence>
<dbReference type="Pfam" id="PF01128">
    <property type="entry name" value="IspD"/>
    <property type="match status" value="1"/>
</dbReference>
<dbReference type="RefSeq" id="WP_006784400.1">
    <property type="nucleotide sequence ID" value="NZ_CABJBH010000002.1"/>
</dbReference>
<dbReference type="InterPro" id="IPR050088">
    <property type="entry name" value="IspD/TarI_cytidylyltransf_bact"/>
</dbReference>
<dbReference type="NCBIfam" id="TIGR00453">
    <property type="entry name" value="ispD"/>
    <property type="match status" value="1"/>
</dbReference>
<dbReference type="AlphaFoldDB" id="A0A173TEY4"/>
<dbReference type="FunFam" id="3.90.550.10:FF:000003">
    <property type="entry name" value="2-C-methyl-D-erythritol 4-phosphate cytidylyltransferase"/>
    <property type="match status" value="1"/>
</dbReference>
<dbReference type="Proteomes" id="UP000487649">
    <property type="component" value="Unassembled WGS sequence"/>
</dbReference>
<gene>
    <name evidence="7 8" type="primary">ispD</name>
    <name evidence="8" type="ORF">GMA92_01645</name>
</gene>
<name>A0A173TEY4_9FIRM</name>
<dbReference type="SUPFAM" id="SSF53448">
    <property type="entry name" value="Nucleotide-diphospho-sugar transferases"/>
    <property type="match status" value="1"/>
</dbReference>
<evidence type="ECO:0000256" key="2">
    <source>
        <dbReference type="ARBA" id="ARBA00004787"/>
    </source>
</evidence>
<dbReference type="HAMAP" id="MF_00108">
    <property type="entry name" value="IspD"/>
    <property type="match status" value="1"/>
</dbReference>
<comment type="pathway">
    <text evidence="2 7">Isoprenoid biosynthesis; isopentenyl diphosphate biosynthesis via DXP pathway; isopentenyl diphosphate from 1-deoxy-D-xylulose 5-phosphate: step 2/6.</text>
</comment>
<sequence length="226" mass="25058">MYAAIILSAGIGSRMGLGYNKMLYEINNQPVVVHTLKKFLKNANCGQLILVVNPTEIDTMQNILEGANIMDSRIRIVRGGSERQYSVYNGLQMVTEDVVLVHDGARPFVTQRMIDECYQQALSHHPSIVAVPVKDTIKRVVDGVVVETPDRSQIYAVQTPQAAPTSLLKQAHERAKKAEFLGTDEASLIEKFTKSTVNVVRGDYTNIKLTTPEDLVMAKQLMKGTL</sequence>
<keyword evidence="6 7" id="KW-0414">Isoprene biosynthesis</keyword>
<evidence type="ECO:0000256" key="6">
    <source>
        <dbReference type="ARBA" id="ARBA00023229"/>
    </source>
</evidence>
<dbReference type="PROSITE" id="PS01295">
    <property type="entry name" value="ISPD"/>
    <property type="match status" value="1"/>
</dbReference>
<evidence type="ECO:0000256" key="3">
    <source>
        <dbReference type="ARBA" id="ARBA00009789"/>
    </source>
</evidence>
<dbReference type="PANTHER" id="PTHR32125:SF4">
    <property type="entry name" value="2-C-METHYL-D-ERYTHRITOL 4-PHOSPHATE CYTIDYLYLTRANSFERASE, CHLOROPLASTIC"/>
    <property type="match status" value="1"/>
</dbReference>
<dbReference type="GO" id="GO:0019288">
    <property type="term" value="P:isopentenyl diphosphate biosynthetic process, methylerythritol 4-phosphate pathway"/>
    <property type="evidence" value="ECO:0007669"/>
    <property type="project" value="UniProtKB-UniRule"/>
</dbReference>
<feature type="site" description="Positions MEP for the nucleophilic attack" evidence="7">
    <location>
        <position position="208"/>
    </location>
</feature>
<dbReference type="EC" id="2.7.7.60" evidence="7"/>
<dbReference type="InterPro" id="IPR029044">
    <property type="entry name" value="Nucleotide-diphossugar_trans"/>
</dbReference>
<keyword evidence="5 7" id="KW-0548">Nucleotidyltransferase</keyword>
<dbReference type="GO" id="GO:0050518">
    <property type="term" value="F:2-C-methyl-D-erythritol 4-phosphate cytidylyltransferase activity"/>
    <property type="evidence" value="ECO:0007669"/>
    <property type="project" value="UniProtKB-UniRule"/>
</dbReference>
<comment type="catalytic activity">
    <reaction evidence="1 7">
        <text>2-C-methyl-D-erythritol 4-phosphate + CTP + H(+) = 4-CDP-2-C-methyl-D-erythritol + diphosphate</text>
        <dbReference type="Rhea" id="RHEA:13429"/>
        <dbReference type="ChEBI" id="CHEBI:15378"/>
        <dbReference type="ChEBI" id="CHEBI:33019"/>
        <dbReference type="ChEBI" id="CHEBI:37563"/>
        <dbReference type="ChEBI" id="CHEBI:57823"/>
        <dbReference type="ChEBI" id="CHEBI:58262"/>
        <dbReference type="EC" id="2.7.7.60"/>
    </reaction>
</comment>
<dbReference type="GeneID" id="60058314"/>
<dbReference type="InterPro" id="IPR018294">
    <property type="entry name" value="ISPD_synthase_CS"/>
</dbReference>
<evidence type="ECO:0000256" key="7">
    <source>
        <dbReference type="HAMAP-Rule" id="MF_00108"/>
    </source>
</evidence>
<feature type="site" description="Transition state stabilizer" evidence="7">
    <location>
        <position position="21"/>
    </location>
</feature>
<evidence type="ECO:0000256" key="4">
    <source>
        <dbReference type="ARBA" id="ARBA00022679"/>
    </source>
</evidence>
<dbReference type="CDD" id="cd02516">
    <property type="entry name" value="CDP-ME_synthetase"/>
    <property type="match status" value="1"/>
</dbReference>
<dbReference type="OrthoDB" id="9806837at2"/>
<feature type="site" description="Transition state stabilizer" evidence="7">
    <location>
        <position position="14"/>
    </location>
</feature>
<accession>A0A173TEY4</accession>
<evidence type="ECO:0000256" key="1">
    <source>
        <dbReference type="ARBA" id="ARBA00001282"/>
    </source>
</evidence>
<dbReference type="InterPro" id="IPR001228">
    <property type="entry name" value="IspD"/>
</dbReference>
<protein>
    <recommendedName>
        <fullName evidence="7">2-C-methyl-D-erythritol 4-phosphate cytidylyltransferase</fullName>
        <ecNumber evidence="7">2.7.7.60</ecNumber>
    </recommendedName>
    <alternativeName>
        <fullName evidence="7">4-diphosphocytidyl-2C-methyl-D-erythritol synthase</fullName>
    </alternativeName>
    <alternativeName>
        <fullName evidence="7">MEP cytidylyltransferase</fullName>
        <shortName evidence="7">MCT</shortName>
    </alternativeName>
</protein>
<comment type="caution">
    <text evidence="8">The sequence shown here is derived from an EMBL/GenBank/DDBJ whole genome shotgun (WGS) entry which is preliminary data.</text>
</comment>
<dbReference type="EMBL" id="WMQE01000003">
    <property type="protein sequence ID" value="MTK20139.1"/>
    <property type="molecule type" value="Genomic_DNA"/>
</dbReference>
<reference evidence="8 9" key="1">
    <citation type="journal article" date="2019" name="Nat. Med.">
        <title>A library of human gut bacterial isolates paired with longitudinal multiomics data enables mechanistic microbiome research.</title>
        <authorList>
            <person name="Poyet M."/>
            <person name="Groussin M."/>
            <person name="Gibbons S.M."/>
            <person name="Avila-Pacheco J."/>
            <person name="Jiang X."/>
            <person name="Kearney S.M."/>
            <person name="Perrotta A.R."/>
            <person name="Berdy B."/>
            <person name="Zhao S."/>
            <person name="Lieberman T.D."/>
            <person name="Swanson P.K."/>
            <person name="Smith M."/>
            <person name="Roesemann S."/>
            <person name="Alexander J.E."/>
            <person name="Rich S.A."/>
            <person name="Livny J."/>
            <person name="Vlamakis H."/>
            <person name="Clish C."/>
            <person name="Bullock K."/>
            <person name="Deik A."/>
            <person name="Scott J."/>
            <person name="Pierce K.A."/>
            <person name="Xavier R.J."/>
            <person name="Alm E.J."/>
        </authorList>
    </citation>
    <scope>NUCLEOTIDE SEQUENCE [LARGE SCALE GENOMIC DNA]</scope>
    <source>
        <strain evidence="8 9">BIOML-A198</strain>
    </source>
</reference>
<comment type="similarity">
    <text evidence="3 7">Belongs to the IspD/TarI cytidylyltransferase family. IspD subfamily.</text>
</comment>
<dbReference type="Gene3D" id="3.90.550.10">
    <property type="entry name" value="Spore Coat Polysaccharide Biosynthesis Protein SpsA, Chain A"/>
    <property type="match status" value="1"/>
</dbReference>
<feature type="site" description="Positions MEP for the nucleophilic attack" evidence="7">
    <location>
        <position position="151"/>
    </location>
</feature>
<evidence type="ECO:0000313" key="8">
    <source>
        <dbReference type="EMBL" id="MTK20139.1"/>
    </source>
</evidence>
<dbReference type="InterPro" id="IPR034683">
    <property type="entry name" value="IspD/TarI"/>
</dbReference>
<proteinExistence type="inferred from homology"/>
<comment type="function">
    <text evidence="7">Catalyzes the formation of 4-diphosphocytidyl-2-C-methyl-D-erythritol from CTP and 2-C-methyl-D-erythritol 4-phosphate (MEP).</text>
</comment>
<organism evidence="8 9">
    <name type="scientific">Turicibacter sanguinis</name>
    <dbReference type="NCBI Taxonomy" id="154288"/>
    <lineage>
        <taxon>Bacteria</taxon>
        <taxon>Bacillati</taxon>
        <taxon>Bacillota</taxon>
        <taxon>Erysipelotrichia</taxon>
        <taxon>Erysipelotrichales</taxon>
        <taxon>Turicibacteraceae</taxon>
        <taxon>Turicibacter</taxon>
    </lineage>
</organism>
<dbReference type="PANTHER" id="PTHR32125">
    <property type="entry name" value="2-C-METHYL-D-ERYTHRITOL 4-PHOSPHATE CYTIDYLYLTRANSFERASE, CHLOROPLASTIC"/>
    <property type="match status" value="1"/>
</dbReference>